<proteinExistence type="predicted"/>
<dbReference type="EMBL" id="HACG01007748">
    <property type="protein sequence ID" value="CEK54613.1"/>
    <property type="molecule type" value="Transcribed_RNA"/>
</dbReference>
<reference evidence="2" key="1">
    <citation type="submission" date="2014-12" db="EMBL/GenBank/DDBJ databases">
        <title>Insight into the proteome of Arion vulgaris.</title>
        <authorList>
            <person name="Aradska J."/>
            <person name="Bulat T."/>
            <person name="Smidak R."/>
            <person name="Sarate P."/>
            <person name="Gangsoo J."/>
            <person name="Sialana F."/>
            <person name="Bilban M."/>
            <person name="Lubec G."/>
        </authorList>
    </citation>
    <scope>NUCLEOTIDE SEQUENCE</scope>
    <source>
        <tissue evidence="2">Skin</tissue>
    </source>
</reference>
<dbReference type="AlphaFoldDB" id="A0A0B6YEG8"/>
<organism evidence="2">
    <name type="scientific">Arion vulgaris</name>
    <dbReference type="NCBI Taxonomy" id="1028688"/>
    <lineage>
        <taxon>Eukaryota</taxon>
        <taxon>Metazoa</taxon>
        <taxon>Spiralia</taxon>
        <taxon>Lophotrochozoa</taxon>
        <taxon>Mollusca</taxon>
        <taxon>Gastropoda</taxon>
        <taxon>Heterobranchia</taxon>
        <taxon>Euthyneura</taxon>
        <taxon>Panpulmonata</taxon>
        <taxon>Eupulmonata</taxon>
        <taxon>Stylommatophora</taxon>
        <taxon>Helicina</taxon>
        <taxon>Arionoidea</taxon>
        <taxon>Arionidae</taxon>
        <taxon>Arion</taxon>
    </lineage>
</organism>
<accession>A0A0B6YEG8</accession>
<evidence type="ECO:0000313" key="2">
    <source>
        <dbReference type="EMBL" id="CEK54613.1"/>
    </source>
</evidence>
<sequence>AQTSSHKPAGFRENPRLMYRIESATSTSEPTMMDKTENAPKSKPPTLKYLPKTKHMSMDGDTLV</sequence>
<evidence type="ECO:0000256" key="1">
    <source>
        <dbReference type="SAM" id="MobiDB-lite"/>
    </source>
</evidence>
<protein>
    <submittedName>
        <fullName evidence="2">Uncharacterized protein</fullName>
    </submittedName>
</protein>
<feature type="non-terminal residue" evidence="2">
    <location>
        <position position="1"/>
    </location>
</feature>
<gene>
    <name evidence="2" type="primary">ORF23255</name>
</gene>
<name>A0A0B6YEG8_9EUPU</name>
<feature type="region of interest" description="Disordered" evidence="1">
    <location>
        <begin position="1"/>
        <end position="64"/>
    </location>
</feature>